<evidence type="ECO:0008006" key="7">
    <source>
        <dbReference type="Google" id="ProtNLM"/>
    </source>
</evidence>
<evidence type="ECO:0000313" key="5">
    <source>
        <dbReference type="EMBL" id="KAL1117316.1"/>
    </source>
</evidence>
<feature type="region of interest" description="Disordered" evidence="4">
    <location>
        <begin position="236"/>
        <end position="264"/>
    </location>
</feature>
<evidence type="ECO:0000256" key="3">
    <source>
        <dbReference type="PROSITE-ProRule" id="PRU00023"/>
    </source>
</evidence>
<keyword evidence="6" id="KW-1185">Reference proteome</keyword>
<protein>
    <recommendedName>
        <fullName evidence="7">Ankyrin repeat domain-containing protein 33B</fullName>
    </recommendedName>
</protein>
<feature type="repeat" description="ANK" evidence="3">
    <location>
        <begin position="70"/>
        <end position="102"/>
    </location>
</feature>
<dbReference type="Gene3D" id="1.25.40.20">
    <property type="entry name" value="Ankyrin repeat-containing domain"/>
    <property type="match status" value="1"/>
</dbReference>
<sequence length="264" mass="28050">MFQTTASYLAANGAVELLEVLVQYPTLDINIPDNEGNTPLHFAAQAGQVETVNLLLTQCPYIEIDVRNNLGFTPLMKAAIQGRTKCAKLLLTAGASPTLRDPGRGFRAEEWARFCGRYGTAETIEKCARGRLMERGGNGSGGRWGSDPQLGPHVVNGVLRPPAVTLVQQLQHQQNASKGLASRGPSSGVQHSNSYSLVTHITSAAFCASSPALPAAGQGVPPLVKSLIRPLQVPKLQVTTPTEAPPSHNATQQTSSPTKAKKKK</sequence>
<dbReference type="Pfam" id="PF12796">
    <property type="entry name" value="Ank_2"/>
    <property type="match status" value="1"/>
</dbReference>
<dbReference type="PRINTS" id="PR01415">
    <property type="entry name" value="ANKYRIN"/>
</dbReference>
<organism evidence="5 6">
    <name type="scientific">Ranatra chinensis</name>
    <dbReference type="NCBI Taxonomy" id="642074"/>
    <lineage>
        <taxon>Eukaryota</taxon>
        <taxon>Metazoa</taxon>
        <taxon>Ecdysozoa</taxon>
        <taxon>Arthropoda</taxon>
        <taxon>Hexapoda</taxon>
        <taxon>Insecta</taxon>
        <taxon>Pterygota</taxon>
        <taxon>Neoptera</taxon>
        <taxon>Paraneoptera</taxon>
        <taxon>Hemiptera</taxon>
        <taxon>Heteroptera</taxon>
        <taxon>Panheteroptera</taxon>
        <taxon>Nepomorpha</taxon>
        <taxon>Nepidae</taxon>
        <taxon>Ranatrinae</taxon>
        <taxon>Ranatra</taxon>
    </lineage>
</organism>
<proteinExistence type="predicted"/>
<evidence type="ECO:0000256" key="4">
    <source>
        <dbReference type="SAM" id="MobiDB-lite"/>
    </source>
</evidence>
<dbReference type="InterPro" id="IPR036770">
    <property type="entry name" value="Ankyrin_rpt-contain_sf"/>
</dbReference>
<keyword evidence="1" id="KW-0677">Repeat</keyword>
<dbReference type="EMBL" id="JBFDAA010000016">
    <property type="protein sequence ID" value="KAL1117316.1"/>
    <property type="molecule type" value="Genomic_DNA"/>
</dbReference>
<dbReference type="SUPFAM" id="SSF48403">
    <property type="entry name" value="Ankyrin repeat"/>
    <property type="match status" value="1"/>
</dbReference>
<evidence type="ECO:0000313" key="6">
    <source>
        <dbReference type="Proteomes" id="UP001558652"/>
    </source>
</evidence>
<dbReference type="PANTHER" id="PTHR24173">
    <property type="entry name" value="ANKYRIN REPEAT CONTAINING"/>
    <property type="match status" value="1"/>
</dbReference>
<evidence type="ECO:0000256" key="2">
    <source>
        <dbReference type="ARBA" id="ARBA00023043"/>
    </source>
</evidence>
<dbReference type="PANTHER" id="PTHR24173:SF40">
    <property type="entry name" value="AGAP006757-PA"/>
    <property type="match status" value="1"/>
</dbReference>
<evidence type="ECO:0000256" key="1">
    <source>
        <dbReference type="ARBA" id="ARBA00022737"/>
    </source>
</evidence>
<name>A0ABD0Y1F7_9HEMI</name>
<comment type="caution">
    <text evidence="5">The sequence shown here is derived from an EMBL/GenBank/DDBJ whole genome shotgun (WGS) entry which is preliminary data.</text>
</comment>
<gene>
    <name evidence="5" type="ORF">AAG570_004642</name>
</gene>
<feature type="repeat" description="ANK" evidence="3">
    <location>
        <begin position="35"/>
        <end position="56"/>
    </location>
</feature>
<dbReference type="SMART" id="SM00248">
    <property type="entry name" value="ANK"/>
    <property type="match status" value="3"/>
</dbReference>
<dbReference type="AlphaFoldDB" id="A0ABD0Y1F7"/>
<dbReference type="InterPro" id="IPR002110">
    <property type="entry name" value="Ankyrin_rpt"/>
</dbReference>
<accession>A0ABD0Y1F7</accession>
<dbReference type="PROSITE" id="PS50297">
    <property type="entry name" value="ANK_REP_REGION"/>
    <property type="match status" value="2"/>
</dbReference>
<keyword evidence="2 3" id="KW-0040">ANK repeat</keyword>
<reference evidence="5 6" key="1">
    <citation type="submission" date="2024-07" db="EMBL/GenBank/DDBJ databases">
        <title>Chromosome-level genome assembly of the water stick insect Ranatra chinensis (Heteroptera: Nepidae).</title>
        <authorList>
            <person name="Liu X."/>
        </authorList>
    </citation>
    <scope>NUCLEOTIDE SEQUENCE [LARGE SCALE GENOMIC DNA]</scope>
    <source>
        <strain evidence="5">Cailab_2021Rc</strain>
        <tissue evidence="5">Muscle</tissue>
    </source>
</reference>
<feature type="region of interest" description="Disordered" evidence="4">
    <location>
        <begin position="169"/>
        <end position="192"/>
    </location>
</feature>
<feature type="compositionally biased region" description="Polar residues" evidence="4">
    <location>
        <begin position="237"/>
        <end position="258"/>
    </location>
</feature>
<dbReference type="PROSITE" id="PS50088">
    <property type="entry name" value="ANK_REPEAT"/>
    <property type="match status" value="2"/>
</dbReference>
<dbReference type="Proteomes" id="UP001558652">
    <property type="component" value="Unassembled WGS sequence"/>
</dbReference>